<dbReference type="RefSeq" id="WP_058713843.1">
    <property type="nucleotide sequence ID" value="NZ_LDQV01000027.1"/>
</dbReference>
<evidence type="ECO:0000313" key="1">
    <source>
        <dbReference type="EMBL" id="KTR26104.1"/>
    </source>
</evidence>
<name>A0AAW3MB99_9BACL</name>
<dbReference type="EMBL" id="LDQV01000027">
    <property type="protein sequence ID" value="KTR26104.1"/>
    <property type="molecule type" value="Genomic_DNA"/>
</dbReference>
<protein>
    <submittedName>
        <fullName evidence="1">Uncharacterized protein</fullName>
    </submittedName>
</protein>
<dbReference type="Proteomes" id="UP000072605">
    <property type="component" value="Unassembled WGS sequence"/>
</dbReference>
<dbReference type="AlphaFoldDB" id="A0AAW3MB99"/>
<reference evidence="1 2" key="1">
    <citation type="journal article" date="2016" name="Front. Microbiol.">
        <title>Genomic Resource of Rice Seed Associated Bacteria.</title>
        <authorList>
            <person name="Midha S."/>
            <person name="Bansal K."/>
            <person name="Sharma S."/>
            <person name="Kumar N."/>
            <person name="Patil P.P."/>
            <person name="Chaudhry V."/>
            <person name="Patil P.B."/>
        </authorList>
    </citation>
    <scope>NUCLEOTIDE SEQUENCE [LARGE SCALE GENOMIC DNA]</scope>
    <source>
        <strain evidence="1 2">RSA11</strain>
    </source>
</reference>
<evidence type="ECO:0000313" key="2">
    <source>
        <dbReference type="Proteomes" id="UP000072605"/>
    </source>
</evidence>
<accession>A0AAW3MB99</accession>
<proteinExistence type="predicted"/>
<organism evidence="1 2">
    <name type="scientific">Exiguobacterium indicum</name>
    <dbReference type="NCBI Taxonomy" id="296995"/>
    <lineage>
        <taxon>Bacteria</taxon>
        <taxon>Bacillati</taxon>
        <taxon>Bacillota</taxon>
        <taxon>Bacilli</taxon>
        <taxon>Bacillales</taxon>
        <taxon>Bacillales Family XII. Incertae Sedis</taxon>
        <taxon>Exiguobacterium</taxon>
    </lineage>
</organism>
<gene>
    <name evidence="1" type="ORF">RSA11_11965</name>
</gene>
<sequence length="251" mass="29608">MLLTNFQFILFGEYKDYDADQERVMNIFKKFVENDMNVLPGTFQQLNPNFGLKPSDRIVFNNTKENFNIQIGLDAIQIQKNNPKLRAYNFIDELNNFIRLVKKTLKSLFELEEKFKLGTRISIIIENTYEREELGDLKQIFEKITVNAPGYNSEETFEWSFRFVKRNEINKEKISNEKINLVNEISRINGNLNSNGEVNEIDTIQVKHDINTLFDVNSERIDLLFADEFLNESKQIILSQKEELEVILFEK</sequence>
<comment type="caution">
    <text evidence="1">The sequence shown here is derived from an EMBL/GenBank/DDBJ whole genome shotgun (WGS) entry which is preliminary data.</text>
</comment>